<evidence type="ECO:0000256" key="1">
    <source>
        <dbReference type="ARBA" id="ARBA00004141"/>
    </source>
</evidence>
<keyword evidence="5 7" id="KW-0472">Membrane</keyword>
<keyword evidence="3 7" id="KW-0812">Transmembrane</keyword>
<evidence type="ECO:0000256" key="3">
    <source>
        <dbReference type="ARBA" id="ARBA00022692"/>
    </source>
</evidence>
<reference evidence="9" key="1">
    <citation type="submission" date="2021-03" db="EMBL/GenBank/DDBJ databases">
        <title>Whole genome shotgun sequence of Actinoplanes consettensis NBRC 14913.</title>
        <authorList>
            <person name="Komaki H."/>
            <person name="Tamura T."/>
        </authorList>
    </citation>
    <scope>NUCLEOTIDE SEQUENCE</scope>
    <source>
        <strain evidence="9">NBRC 14913</strain>
    </source>
</reference>
<feature type="domain" description="EamA" evidence="8">
    <location>
        <begin position="11"/>
        <end position="138"/>
    </location>
</feature>
<feature type="region of interest" description="Disordered" evidence="6">
    <location>
        <begin position="294"/>
        <end position="316"/>
    </location>
</feature>
<feature type="transmembrane region" description="Helical" evidence="7">
    <location>
        <begin position="125"/>
        <end position="143"/>
    </location>
</feature>
<feature type="transmembrane region" description="Helical" evidence="7">
    <location>
        <begin position="7"/>
        <end position="25"/>
    </location>
</feature>
<evidence type="ECO:0000259" key="8">
    <source>
        <dbReference type="Pfam" id="PF00892"/>
    </source>
</evidence>
<dbReference type="Pfam" id="PF00892">
    <property type="entry name" value="EamA"/>
    <property type="match status" value="2"/>
</dbReference>
<feature type="transmembrane region" description="Helical" evidence="7">
    <location>
        <begin position="92"/>
        <end position="113"/>
    </location>
</feature>
<dbReference type="Proteomes" id="UP000680865">
    <property type="component" value="Unassembled WGS sequence"/>
</dbReference>
<dbReference type="GO" id="GO:0016020">
    <property type="term" value="C:membrane"/>
    <property type="evidence" value="ECO:0007669"/>
    <property type="project" value="UniProtKB-SubCell"/>
</dbReference>
<organism evidence="9 10">
    <name type="scientific">Winogradskya consettensis</name>
    <dbReference type="NCBI Taxonomy" id="113560"/>
    <lineage>
        <taxon>Bacteria</taxon>
        <taxon>Bacillati</taxon>
        <taxon>Actinomycetota</taxon>
        <taxon>Actinomycetes</taxon>
        <taxon>Micromonosporales</taxon>
        <taxon>Micromonosporaceae</taxon>
        <taxon>Winogradskya</taxon>
    </lineage>
</organism>
<evidence type="ECO:0000313" key="10">
    <source>
        <dbReference type="Proteomes" id="UP000680865"/>
    </source>
</evidence>
<name>A0A919S9U6_9ACTN</name>
<feature type="transmembrane region" description="Helical" evidence="7">
    <location>
        <begin position="64"/>
        <end position="86"/>
    </location>
</feature>
<comment type="subcellular location">
    <subcellularLocation>
        <location evidence="1">Membrane</location>
        <topology evidence="1">Multi-pass membrane protein</topology>
    </subcellularLocation>
</comment>
<sequence>MSKASLLRLGLLGLIWGSVFLWIKITGYGFSPVQMVFARLALGALVLLAICYSRGLRLPRGGALWGHLLVAAFLGNALPWTLFAWGEQSASSSVAGVINSTTPVWALVVALLWRQERRLGGWRALGLVLGFAGTLLIAAPWHTGTANSTSGIIAFTVGTVSLGASFAYMGRFLARRGLPPLTLAAAQLSAGTLLMIPALPFGGLRAVHLRLDAVLGLLVLGVICTGLAYVLNFQLIVREGGTVASTVTYLFPPVSVLLGAIVLGEPLGWPVLAGAALILTAIYFVRRKPVTATPPAQAVPAQPAPAAPAPPAEVPR</sequence>
<evidence type="ECO:0000313" key="9">
    <source>
        <dbReference type="EMBL" id="GIM68322.1"/>
    </source>
</evidence>
<evidence type="ECO:0000256" key="7">
    <source>
        <dbReference type="SAM" id="Phobius"/>
    </source>
</evidence>
<feature type="transmembrane region" description="Helical" evidence="7">
    <location>
        <begin position="267"/>
        <end position="285"/>
    </location>
</feature>
<comment type="similarity">
    <text evidence="2">Belongs to the EamA transporter family.</text>
</comment>
<dbReference type="InterPro" id="IPR037185">
    <property type="entry name" value="EmrE-like"/>
</dbReference>
<dbReference type="InterPro" id="IPR000620">
    <property type="entry name" value="EamA_dom"/>
</dbReference>
<dbReference type="PANTHER" id="PTHR32322:SF9">
    <property type="entry name" value="AMINO-ACID METABOLITE EFFLUX PUMP-RELATED"/>
    <property type="match status" value="1"/>
</dbReference>
<keyword evidence="10" id="KW-1185">Reference proteome</keyword>
<feature type="compositionally biased region" description="Pro residues" evidence="6">
    <location>
        <begin position="302"/>
        <end position="316"/>
    </location>
</feature>
<feature type="transmembrane region" description="Helical" evidence="7">
    <location>
        <begin position="181"/>
        <end position="201"/>
    </location>
</feature>
<proteinExistence type="inferred from homology"/>
<dbReference type="RefSeq" id="WP_212996001.1">
    <property type="nucleotide sequence ID" value="NZ_BAAATW010000002.1"/>
</dbReference>
<feature type="transmembrane region" description="Helical" evidence="7">
    <location>
        <begin position="31"/>
        <end position="52"/>
    </location>
</feature>
<feature type="transmembrane region" description="Helical" evidence="7">
    <location>
        <begin position="243"/>
        <end position="261"/>
    </location>
</feature>
<evidence type="ECO:0000256" key="4">
    <source>
        <dbReference type="ARBA" id="ARBA00022989"/>
    </source>
</evidence>
<feature type="transmembrane region" description="Helical" evidence="7">
    <location>
        <begin position="149"/>
        <end position="169"/>
    </location>
</feature>
<evidence type="ECO:0000256" key="6">
    <source>
        <dbReference type="SAM" id="MobiDB-lite"/>
    </source>
</evidence>
<accession>A0A919S9U6</accession>
<dbReference type="SUPFAM" id="SSF103481">
    <property type="entry name" value="Multidrug resistance efflux transporter EmrE"/>
    <property type="match status" value="2"/>
</dbReference>
<comment type="caution">
    <text evidence="9">The sequence shown here is derived from an EMBL/GenBank/DDBJ whole genome shotgun (WGS) entry which is preliminary data.</text>
</comment>
<dbReference type="AlphaFoldDB" id="A0A919S9U6"/>
<evidence type="ECO:0000256" key="2">
    <source>
        <dbReference type="ARBA" id="ARBA00007362"/>
    </source>
</evidence>
<keyword evidence="4 7" id="KW-1133">Transmembrane helix</keyword>
<protein>
    <submittedName>
        <fullName evidence="9">Multidrug transporter</fullName>
    </submittedName>
</protein>
<dbReference type="EMBL" id="BOQP01000004">
    <property type="protein sequence ID" value="GIM68322.1"/>
    <property type="molecule type" value="Genomic_DNA"/>
</dbReference>
<feature type="transmembrane region" description="Helical" evidence="7">
    <location>
        <begin position="213"/>
        <end position="231"/>
    </location>
</feature>
<evidence type="ECO:0000256" key="5">
    <source>
        <dbReference type="ARBA" id="ARBA00023136"/>
    </source>
</evidence>
<gene>
    <name evidence="9" type="ORF">Aco04nite_10340</name>
</gene>
<feature type="domain" description="EamA" evidence="8">
    <location>
        <begin position="150"/>
        <end position="285"/>
    </location>
</feature>
<dbReference type="InterPro" id="IPR050638">
    <property type="entry name" value="AA-Vitamin_Transporters"/>
</dbReference>
<dbReference type="PANTHER" id="PTHR32322">
    <property type="entry name" value="INNER MEMBRANE TRANSPORTER"/>
    <property type="match status" value="1"/>
</dbReference>